<evidence type="ECO:0000256" key="3">
    <source>
        <dbReference type="RuleBase" id="RU000590"/>
    </source>
</evidence>
<evidence type="ECO:0000256" key="2">
    <source>
        <dbReference type="ARBA" id="ARBA00022801"/>
    </source>
</evidence>
<dbReference type="RefSeq" id="WP_071932839.1">
    <property type="nucleotide sequence ID" value="NZ_CP016804.1"/>
</dbReference>
<evidence type="ECO:0000313" key="7">
    <source>
        <dbReference type="Proteomes" id="UP000186165"/>
    </source>
</evidence>
<protein>
    <submittedName>
        <fullName evidence="6">Xaa-Pro aminopeptidase</fullName>
        <ecNumber evidence="6">3.4.11.9</ecNumber>
    </submittedName>
</protein>
<keyword evidence="1 3" id="KW-0479">Metal-binding</keyword>
<dbReference type="Pfam" id="PF00557">
    <property type="entry name" value="Peptidase_M24"/>
    <property type="match status" value="1"/>
</dbReference>
<dbReference type="GO" id="GO:0046872">
    <property type="term" value="F:metal ion binding"/>
    <property type="evidence" value="ECO:0007669"/>
    <property type="project" value="UniProtKB-KW"/>
</dbReference>
<evidence type="ECO:0000313" key="6">
    <source>
        <dbReference type="EMBL" id="APE95209.1"/>
    </source>
</evidence>
<dbReference type="Gene3D" id="3.40.350.10">
    <property type="entry name" value="Creatinase/prolidase N-terminal domain"/>
    <property type="match status" value="1"/>
</dbReference>
<dbReference type="PANTHER" id="PTHR46112:SF2">
    <property type="entry name" value="XAA-PRO AMINOPEPTIDASE P-RELATED"/>
    <property type="match status" value="1"/>
</dbReference>
<organism evidence="6 7">
    <name type="scientific">Halodesulfurarchaeum formicicum</name>
    <dbReference type="NCBI Taxonomy" id="1873524"/>
    <lineage>
        <taxon>Archaea</taxon>
        <taxon>Methanobacteriati</taxon>
        <taxon>Methanobacteriota</taxon>
        <taxon>Stenosarchaea group</taxon>
        <taxon>Halobacteria</taxon>
        <taxon>Halobacteriales</taxon>
        <taxon>Halobacteriaceae</taxon>
        <taxon>Halodesulfurarchaeum</taxon>
    </lineage>
</organism>
<comment type="similarity">
    <text evidence="3">Belongs to the peptidase M24B family.</text>
</comment>
<evidence type="ECO:0000259" key="4">
    <source>
        <dbReference type="Pfam" id="PF00557"/>
    </source>
</evidence>
<evidence type="ECO:0000256" key="1">
    <source>
        <dbReference type="ARBA" id="ARBA00022723"/>
    </source>
</evidence>
<dbReference type="OrthoDB" id="1346at2157"/>
<dbReference type="AlphaFoldDB" id="A0A1J1AC99"/>
<reference evidence="7" key="1">
    <citation type="submission" date="2016-08" db="EMBL/GenBank/DDBJ databases">
        <title>Discovery of first anaerobic lithoheterotrophic haloarchae widely represented in hypersaline habitats.</title>
        <authorList>
            <person name="Sorokin D.Y."/>
            <person name="Kublanov I.V."/>
            <person name="Roman P."/>
            <person name="Sinninghe Damste J.S."/>
            <person name="Golyshin P.N."/>
            <person name="Rojo D."/>
            <person name="Ciordia S."/>
            <person name="Mena Md.C."/>
            <person name="Ferrer M."/>
            <person name="Smedile F."/>
            <person name="Messina E."/>
            <person name="La Cono V."/>
            <person name="Yakimov M.M."/>
        </authorList>
    </citation>
    <scope>NUCLEOTIDE SEQUENCE [LARGE SCALE GENOMIC DNA]</scope>
    <source>
        <strain evidence="7">HSR6</strain>
    </source>
</reference>
<keyword evidence="2 6" id="KW-0378">Hydrolase</keyword>
<dbReference type="InterPro" id="IPR036005">
    <property type="entry name" value="Creatinase/aminopeptidase-like"/>
</dbReference>
<dbReference type="GO" id="GO:0004177">
    <property type="term" value="F:aminopeptidase activity"/>
    <property type="evidence" value="ECO:0007669"/>
    <property type="project" value="UniProtKB-KW"/>
</dbReference>
<accession>A0A1J1AC99</accession>
<gene>
    <name evidence="6" type="primary">pepP</name>
    <name evidence="6" type="ORF">HSR6_0752</name>
</gene>
<name>A0A1J1AC99_9EURY</name>
<dbReference type="PROSITE" id="PS00491">
    <property type="entry name" value="PROLINE_PEPTIDASE"/>
    <property type="match status" value="1"/>
</dbReference>
<sequence>MDLSRLDEYLDSADLDGYLLDADSTDPSQYYLSGFDAPDPFVTLYTPAQTAILTSPLEYARAKTESRADAVRRLGDYDYREKRAEHGREQARSMVLAEFLAEFDVTAVGTNRRFPLFTADSLRDRQVTVQADPDDVIEEIRATKTEQELAHIREAQSANEAAMEAAEAMIADAEVGSDGDLQLDGEVLTSERVKATIERTLLDRGFALDDTIVASGQTGANPHDSGSGPIGVDEPIIVDIFPQSKTTKYHADMTRTFLKGEPTAEVADFYETTKRAKAAALETVEAGVTGADVHDAVCDVYENAGYPTLREDESTETGFIHGTGHGVGLAVHEQPQISPDGGELEAGQVITIEPGLYDPAVGGVRIEDLVVVTEDGYENLTDYSETLVV</sequence>
<dbReference type="EMBL" id="CP016804">
    <property type="protein sequence ID" value="APE95209.1"/>
    <property type="molecule type" value="Genomic_DNA"/>
</dbReference>
<dbReference type="SUPFAM" id="SSF55920">
    <property type="entry name" value="Creatinase/aminopeptidase"/>
    <property type="match status" value="1"/>
</dbReference>
<dbReference type="InterPro" id="IPR001131">
    <property type="entry name" value="Peptidase_M24B_aminopep-P_CS"/>
</dbReference>
<dbReference type="Proteomes" id="UP000186165">
    <property type="component" value="Chromosome"/>
</dbReference>
<dbReference type="Gene3D" id="3.90.230.10">
    <property type="entry name" value="Creatinase/methionine aminopeptidase superfamily"/>
    <property type="match status" value="1"/>
</dbReference>
<dbReference type="GeneID" id="30417273"/>
<dbReference type="InterPro" id="IPR000587">
    <property type="entry name" value="Creatinase_N"/>
</dbReference>
<feature type="domain" description="Peptidase M24" evidence="4">
    <location>
        <begin position="151"/>
        <end position="374"/>
    </location>
</feature>
<dbReference type="Pfam" id="PF01321">
    <property type="entry name" value="Creatinase_N"/>
    <property type="match status" value="1"/>
</dbReference>
<dbReference type="EC" id="3.4.11.9" evidence="6"/>
<keyword evidence="6" id="KW-0031">Aminopeptidase</keyword>
<feature type="domain" description="Creatinase N-terminal" evidence="5">
    <location>
        <begin position="3"/>
        <end position="141"/>
    </location>
</feature>
<keyword evidence="6" id="KW-0645">Protease</keyword>
<evidence type="ECO:0000259" key="5">
    <source>
        <dbReference type="Pfam" id="PF01321"/>
    </source>
</evidence>
<dbReference type="InterPro" id="IPR000994">
    <property type="entry name" value="Pept_M24"/>
</dbReference>
<keyword evidence="7" id="KW-1185">Reference proteome</keyword>
<dbReference type="KEGG" id="hhsr:HSR6_0752"/>
<proteinExistence type="inferred from homology"/>
<dbReference type="InterPro" id="IPR029149">
    <property type="entry name" value="Creatin/AminoP/Spt16_N"/>
</dbReference>
<dbReference type="PANTHER" id="PTHR46112">
    <property type="entry name" value="AMINOPEPTIDASE"/>
    <property type="match status" value="1"/>
</dbReference>
<dbReference type="InterPro" id="IPR050659">
    <property type="entry name" value="Peptidase_M24B"/>
</dbReference>